<name>A0AAX6MZ67_9PEZI</name>
<evidence type="ECO:0000313" key="2">
    <source>
        <dbReference type="EMBL" id="KAK6957472.1"/>
    </source>
</evidence>
<dbReference type="EMBL" id="JBANMG010000001">
    <property type="protein sequence ID" value="KAK6957472.1"/>
    <property type="molecule type" value="Genomic_DNA"/>
</dbReference>
<evidence type="ECO:0000313" key="3">
    <source>
        <dbReference type="Proteomes" id="UP001369815"/>
    </source>
</evidence>
<reference evidence="2 3" key="1">
    <citation type="journal article" date="2024" name="Front Chem Biol">
        <title>Unveiling the potential of Daldinia eschscholtzii MFLUCC 19-0629 through bioactivity and bioinformatics studies for enhanced sustainable agriculture production.</title>
        <authorList>
            <person name="Brooks S."/>
            <person name="Weaver J.A."/>
            <person name="Klomchit A."/>
            <person name="Alharthi S.A."/>
            <person name="Onlamun T."/>
            <person name="Nurani R."/>
            <person name="Vong T.K."/>
            <person name="Alberti F."/>
            <person name="Greco C."/>
        </authorList>
    </citation>
    <scope>NUCLEOTIDE SEQUENCE [LARGE SCALE GENOMIC DNA]</scope>
    <source>
        <strain evidence="2">MFLUCC 19-0629</strain>
    </source>
</reference>
<dbReference type="Proteomes" id="UP001369815">
    <property type="component" value="Unassembled WGS sequence"/>
</dbReference>
<gene>
    <name evidence="2" type="ORF">Daesc_000258</name>
</gene>
<dbReference type="GO" id="GO:0008237">
    <property type="term" value="F:metallopeptidase activity"/>
    <property type="evidence" value="ECO:0007669"/>
    <property type="project" value="InterPro"/>
</dbReference>
<accession>A0AAX6MZ67</accession>
<dbReference type="SUPFAM" id="SSF55486">
    <property type="entry name" value="Metalloproteases ('zincins'), catalytic domain"/>
    <property type="match status" value="1"/>
</dbReference>
<organism evidence="2 3">
    <name type="scientific">Daldinia eschscholtzii</name>
    <dbReference type="NCBI Taxonomy" id="292717"/>
    <lineage>
        <taxon>Eukaryota</taxon>
        <taxon>Fungi</taxon>
        <taxon>Dikarya</taxon>
        <taxon>Ascomycota</taxon>
        <taxon>Pezizomycotina</taxon>
        <taxon>Sordariomycetes</taxon>
        <taxon>Xylariomycetidae</taxon>
        <taxon>Xylariales</taxon>
        <taxon>Hypoxylaceae</taxon>
        <taxon>Daldinia</taxon>
    </lineage>
</organism>
<keyword evidence="1" id="KW-0732">Signal</keyword>
<evidence type="ECO:0008006" key="4">
    <source>
        <dbReference type="Google" id="ProtNLM"/>
    </source>
</evidence>
<feature type="chain" id="PRO_5043455725" description="Lysine-specific metallo-endopeptidase domain-containing protein" evidence="1">
    <location>
        <begin position="25"/>
        <end position="411"/>
    </location>
</feature>
<dbReference type="Gene3D" id="3.40.390.10">
    <property type="entry name" value="Collagenase (Catalytic Domain)"/>
    <property type="match status" value="1"/>
</dbReference>
<dbReference type="InterPro" id="IPR024079">
    <property type="entry name" value="MetalloPept_cat_dom_sf"/>
</dbReference>
<evidence type="ECO:0000256" key="1">
    <source>
        <dbReference type="SAM" id="SignalP"/>
    </source>
</evidence>
<keyword evidence="3" id="KW-1185">Reference proteome</keyword>
<protein>
    <recommendedName>
        <fullName evidence="4">Lysine-specific metallo-endopeptidase domain-containing protein</fullName>
    </recommendedName>
</protein>
<proteinExistence type="predicted"/>
<comment type="caution">
    <text evidence="2">The sequence shown here is derived from an EMBL/GenBank/DDBJ whole genome shotgun (WGS) entry which is preliminary data.</text>
</comment>
<dbReference type="AlphaFoldDB" id="A0AAX6MZ67"/>
<feature type="signal peptide" evidence="1">
    <location>
        <begin position="1"/>
        <end position="24"/>
    </location>
</feature>
<sequence>MAKPLLPLGLATVLLCLLLRTVSGVKLNELFVVHAGATKSGCDTYFNQKNGDGTLDDWLEEINYSISEAIDKIDQKYNREKSIRMAIQTFFGIPNRGRARGDIKVKVDNLSANLKLVLDFFSFEKIKADGPSKGQPIYPLNGDRFLFCGSDFLEEKKKDTVARDWKDNEIKDDKGKAVTIADVTAYANALKADPNNKAWWSGDHTPVKGYYFSTTGGKYCDPATKNLGLTAAIQELEAGPSGQPTLRKPVEIVVLCEESFTNTKQPDSYRIGDAKIKAGTNLADVVPKSATLLHEAFHVLFGVDDGNNPANPIGFLQGDEIYDLAACIQLALDDPEKARRNPENYVFFLTQMYYLFGKPSGTDPSSIDTNWDFAPIKKGNTFVAYGYYTERSSQTISHAISSPVFMTSMPK</sequence>